<feature type="compositionally biased region" description="Basic and acidic residues" evidence="2">
    <location>
        <begin position="291"/>
        <end position="302"/>
    </location>
</feature>
<feature type="compositionally biased region" description="Acidic residues" evidence="2">
    <location>
        <begin position="1"/>
        <end position="10"/>
    </location>
</feature>
<feature type="region of interest" description="Disordered" evidence="2">
    <location>
        <begin position="228"/>
        <end position="266"/>
    </location>
</feature>
<feature type="coiled-coil region" evidence="1">
    <location>
        <begin position="397"/>
        <end position="458"/>
    </location>
</feature>
<feature type="compositionally biased region" description="Basic and acidic residues" evidence="2">
    <location>
        <begin position="12"/>
        <end position="33"/>
    </location>
</feature>
<reference evidence="3" key="1">
    <citation type="submission" date="2021-09" db="EMBL/GenBank/DDBJ databases">
        <authorList>
            <consortium name="AG Swart"/>
            <person name="Singh M."/>
            <person name="Singh A."/>
            <person name="Seah K."/>
            <person name="Emmerich C."/>
        </authorList>
    </citation>
    <scope>NUCLEOTIDE SEQUENCE</scope>
    <source>
        <strain evidence="3">ATCC30299</strain>
    </source>
</reference>
<sequence length="458" mass="53259">MDSSEEENPFDDIQKFEKKLKNQRGEVLDRSSSSEEEEEFKEIPSSNYSNENVRLQNKCQLLIQQVVDKEREIDSLRQALGYAKPEPEEAEIASGDYRDKKLMELAKKNRTLQVALESEKNRAARAMEEVNKLREQLLKTQTTKGWKHDAPPQPPEENFKQKYLALDKQYQEIKQKYHNTKDELKKAIRIIEREVGEFESLDQLSKSETWRGRAQQIDTLKSKLNDLKRQASTRGKADEISSATVTSFRSEAGGAEERRREIQNLNEQLNKALEELDSWKKKAQGSSSRKAAVEKELKESKEKHKSHIKTLLEKSENDDMLIASLKEELDRVRKSKGIVVKQEPASQQKEIEELNWQLVNLHKLVSDLQEEVKEKDGILELYKNFKGDEGEEEVENEIEYKERIRDLESEVLNLRIQLDKKNAGSEDTKIIKDLSSQNARLRSKVNELTEEVSKFKNK</sequence>
<name>A0AAU9IPI8_9CILI</name>
<evidence type="ECO:0000256" key="1">
    <source>
        <dbReference type="SAM" id="Coils"/>
    </source>
</evidence>
<evidence type="ECO:0000256" key="2">
    <source>
        <dbReference type="SAM" id="MobiDB-lite"/>
    </source>
</evidence>
<evidence type="ECO:0000313" key="4">
    <source>
        <dbReference type="Proteomes" id="UP001162131"/>
    </source>
</evidence>
<feature type="region of interest" description="Disordered" evidence="2">
    <location>
        <begin position="279"/>
        <end position="312"/>
    </location>
</feature>
<evidence type="ECO:0000313" key="3">
    <source>
        <dbReference type="EMBL" id="CAG9315666.1"/>
    </source>
</evidence>
<comment type="caution">
    <text evidence="3">The sequence shown here is derived from an EMBL/GenBank/DDBJ whole genome shotgun (WGS) entry which is preliminary data.</text>
</comment>
<keyword evidence="1" id="KW-0175">Coiled coil</keyword>
<feature type="region of interest" description="Disordered" evidence="2">
    <location>
        <begin position="1"/>
        <end position="51"/>
    </location>
</feature>
<protein>
    <submittedName>
        <fullName evidence="3">Uncharacterized protein</fullName>
    </submittedName>
</protein>
<feature type="coiled-coil region" evidence="1">
    <location>
        <begin position="52"/>
        <end position="201"/>
    </location>
</feature>
<feature type="compositionally biased region" description="Basic and acidic residues" evidence="2">
    <location>
        <begin position="228"/>
        <end position="239"/>
    </location>
</feature>
<dbReference type="EMBL" id="CAJZBQ010000014">
    <property type="protein sequence ID" value="CAG9315666.1"/>
    <property type="molecule type" value="Genomic_DNA"/>
</dbReference>
<dbReference type="PANTHER" id="PTHR31935">
    <property type="entry name" value="COILED-COIL DOMAIN-CONTAINING PROTEIN 13"/>
    <property type="match status" value="1"/>
</dbReference>
<dbReference type="Proteomes" id="UP001162131">
    <property type="component" value="Unassembled WGS sequence"/>
</dbReference>
<dbReference type="AlphaFoldDB" id="A0AAU9IPI8"/>
<proteinExistence type="predicted"/>
<organism evidence="3 4">
    <name type="scientific">Blepharisma stoltei</name>
    <dbReference type="NCBI Taxonomy" id="1481888"/>
    <lineage>
        <taxon>Eukaryota</taxon>
        <taxon>Sar</taxon>
        <taxon>Alveolata</taxon>
        <taxon>Ciliophora</taxon>
        <taxon>Postciliodesmatophora</taxon>
        <taxon>Heterotrichea</taxon>
        <taxon>Heterotrichida</taxon>
        <taxon>Blepharismidae</taxon>
        <taxon>Blepharisma</taxon>
    </lineage>
</organism>
<gene>
    <name evidence="3" type="ORF">BSTOLATCC_MIC14416</name>
</gene>
<dbReference type="PANTHER" id="PTHR31935:SF1">
    <property type="entry name" value="COILED-COIL DOMAIN-CONTAINING PROTEIN 13"/>
    <property type="match status" value="1"/>
</dbReference>
<keyword evidence="4" id="KW-1185">Reference proteome</keyword>
<accession>A0AAU9IPI8</accession>
<dbReference type="InterPro" id="IPR038929">
    <property type="entry name" value="CCDC13"/>
</dbReference>